<proteinExistence type="predicted"/>
<evidence type="ECO:0000313" key="2">
    <source>
        <dbReference type="Proteomes" id="UP000000663"/>
    </source>
</evidence>
<dbReference type="eggNOG" id="arCOG04652">
    <property type="taxonomic scope" value="Archaea"/>
</dbReference>
<dbReference type="Proteomes" id="UP000000663">
    <property type="component" value="Chromosome"/>
</dbReference>
<dbReference type="KEGG" id="rci:RCIX375"/>
<dbReference type="Pfam" id="PF23959">
    <property type="entry name" value="DUF7288"/>
    <property type="match status" value="1"/>
</dbReference>
<accession>Q0W724</accession>
<keyword evidence="2" id="KW-1185">Reference proteome</keyword>
<gene>
    <name evidence="1" type="ORF">RCIX375</name>
</gene>
<dbReference type="InterPro" id="IPR055712">
    <property type="entry name" value="DUF7288"/>
</dbReference>
<name>Q0W724_METAR</name>
<evidence type="ECO:0000313" key="1">
    <source>
        <dbReference type="EMBL" id="CAJ35819.1"/>
    </source>
</evidence>
<protein>
    <submittedName>
        <fullName evidence="1">Uncharacterized protein</fullName>
    </submittedName>
</protein>
<organism evidence="1 2">
    <name type="scientific">Methanocella arvoryzae (strain DSM 22066 / NBRC 105507 / MRE50)</name>
    <dbReference type="NCBI Taxonomy" id="351160"/>
    <lineage>
        <taxon>Archaea</taxon>
        <taxon>Methanobacteriati</taxon>
        <taxon>Methanobacteriota</taxon>
        <taxon>Stenosarchaea group</taxon>
        <taxon>Methanomicrobia</taxon>
        <taxon>Methanocellales</taxon>
        <taxon>Methanocellaceae</taxon>
        <taxon>Methanocella</taxon>
    </lineage>
</organism>
<dbReference type="AlphaFoldDB" id="Q0W724"/>
<reference evidence="1 2" key="1">
    <citation type="journal article" date="2006" name="Science">
        <title>Genome of rice cluster I archaea -- the key methane producers in the rice rhizosphere.</title>
        <authorList>
            <person name="Erkel C."/>
            <person name="Kube M."/>
            <person name="Reinhardt R."/>
            <person name="Liesack W."/>
        </authorList>
    </citation>
    <scope>NUCLEOTIDE SEQUENCE [LARGE SCALE GENOMIC DNA]</scope>
    <source>
        <strain evidence="2">DSM 22066 / NBRC 105507 / MRE50</strain>
    </source>
</reference>
<sequence length="150" mass="17201">MTLDMKLQQKSSDILICIDRLDEKNTSELKNCVLEWEGGQTRYLANPLPANLSGEDDPGIARLNESIDGYLPSDVAYNVDFYFYDNYNNPKGYRTMNIIKHGDPGDNSVKVRKLVTINKDDDIPGNSFWSDSRNNRYPEIVEVQLTAWYL</sequence>
<dbReference type="EMBL" id="AM114193">
    <property type="protein sequence ID" value="CAJ35819.1"/>
    <property type="molecule type" value="Genomic_DNA"/>
</dbReference>
<dbReference type="STRING" id="351160.RCIX375"/>